<evidence type="ECO:0000313" key="1">
    <source>
        <dbReference type="EMBL" id="KAI4466108.1"/>
    </source>
</evidence>
<reference evidence="1" key="1">
    <citation type="submission" date="2022-04" db="EMBL/GenBank/DDBJ databases">
        <title>Chromosome-scale genome assembly of Holotrichia oblita Faldermann.</title>
        <authorList>
            <person name="Rongchong L."/>
        </authorList>
    </citation>
    <scope>NUCLEOTIDE SEQUENCE</scope>
    <source>
        <strain evidence="1">81SQS9</strain>
    </source>
</reference>
<keyword evidence="2" id="KW-1185">Reference proteome</keyword>
<organism evidence="1 2">
    <name type="scientific">Holotrichia oblita</name>
    <name type="common">Chafer beetle</name>
    <dbReference type="NCBI Taxonomy" id="644536"/>
    <lineage>
        <taxon>Eukaryota</taxon>
        <taxon>Metazoa</taxon>
        <taxon>Ecdysozoa</taxon>
        <taxon>Arthropoda</taxon>
        <taxon>Hexapoda</taxon>
        <taxon>Insecta</taxon>
        <taxon>Pterygota</taxon>
        <taxon>Neoptera</taxon>
        <taxon>Endopterygota</taxon>
        <taxon>Coleoptera</taxon>
        <taxon>Polyphaga</taxon>
        <taxon>Scarabaeiformia</taxon>
        <taxon>Scarabaeidae</taxon>
        <taxon>Melolonthinae</taxon>
        <taxon>Holotrichia</taxon>
    </lineage>
</organism>
<dbReference type="EMBL" id="CM043017">
    <property type="protein sequence ID" value="KAI4466108.1"/>
    <property type="molecule type" value="Genomic_DNA"/>
</dbReference>
<evidence type="ECO:0000313" key="2">
    <source>
        <dbReference type="Proteomes" id="UP001056778"/>
    </source>
</evidence>
<dbReference type="Proteomes" id="UP001056778">
    <property type="component" value="Chromosome 3"/>
</dbReference>
<comment type="caution">
    <text evidence="1">The sequence shown here is derived from an EMBL/GenBank/DDBJ whole genome shotgun (WGS) entry which is preliminary data.</text>
</comment>
<name>A0ACB9TH21_HOLOL</name>
<protein>
    <submittedName>
        <fullName evidence="1">Btb domain transcription factor</fullName>
    </submittedName>
</protein>
<gene>
    <name evidence="1" type="ORF">MML48_3g00007485</name>
</gene>
<accession>A0ACB9TH21</accession>
<sequence length="140" mass="15483">MYCKLLFAVIILTCLVSNTEAADENNDIPVPCTCGIFLSGQFVKGSKEQPKGLPALTQEVGGTFPKTPLGIKQCTNKCLDAIIKHLPKSGDIICSTMDRDCYKERAYLFVQNHNPKWINSNMSAGREFCCKDNVSYKCPP</sequence>
<proteinExistence type="predicted"/>